<keyword evidence="1" id="KW-0472">Membrane</keyword>
<evidence type="ECO:0000259" key="2">
    <source>
        <dbReference type="Pfam" id="PF13240"/>
    </source>
</evidence>
<name>A0A7S9IIX6_SACSO</name>
<dbReference type="Proteomes" id="UP000594632">
    <property type="component" value="Chromosome"/>
</dbReference>
<dbReference type="InterPro" id="IPR026870">
    <property type="entry name" value="Zinc_ribbon_dom"/>
</dbReference>
<evidence type="ECO:0000256" key="1">
    <source>
        <dbReference type="SAM" id="Phobius"/>
    </source>
</evidence>
<dbReference type="Gene3D" id="4.10.1060.50">
    <property type="match status" value="1"/>
</dbReference>
<gene>
    <name evidence="3" type="ORF">HFC64_09380</name>
</gene>
<dbReference type="InterPro" id="IPR038587">
    <property type="entry name" value="Ribosomal_eL40_sf"/>
</dbReference>
<accession>A0A7S9IIX6</accession>
<dbReference type="EMBL" id="CP050869">
    <property type="protein sequence ID" value="QPG50003.1"/>
    <property type="molecule type" value="Genomic_DNA"/>
</dbReference>
<evidence type="ECO:0000313" key="4">
    <source>
        <dbReference type="Proteomes" id="UP000594632"/>
    </source>
</evidence>
<protein>
    <submittedName>
        <fullName evidence="3">Zinc-ribbon domain-containing protein</fullName>
    </submittedName>
</protein>
<sequence length="78" mass="8246">MVKVCPNCGYNNMDEAKFCGKCGYNLQNVSVQAQYNNPNPLPSSSSVTGPKFPIKAIIGLAAIVLILIVIVGLISGFT</sequence>
<reference evidence="3 4" key="1">
    <citation type="journal article" date="2020" name="Nat. Commun.">
        <title>The structures of two archaeal type IV pili illuminate evolutionary relationships.</title>
        <authorList>
            <person name="Wang F."/>
            <person name="Baquero D.P."/>
            <person name="Su Z."/>
            <person name="Beltran L.C."/>
            <person name="Prangishvili D."/>
            <person name="Krupovic M."/>
            <person name="Egelman E.H."/>
        </authorList>
    </citation>
    <scope>NUCLEOTIDE SEQUENCE [LARGE SCALE GENOMIC DNA]</scope>
    <source>
        <strain evidence="3 4">POZ149</strain>
    </source>
</reference>
<feature type="domain" description="Zinc-ribbon" evidence="2">
    <location>
        <begin position="5"/>
        <end position="26"/>
    </location>
</feature>
<dbReference type="Pfam" id="PF13240">
    <property type="entry name" value="Zn_Ribbon_1"/>
    <property type="match status" value="1"/>
</dbReference>
<organism evidence="3 4">
    <name type="scientific">Saccharolobus solfataricus</name>
    <name type="common">Sulfolobus solfataricus</name>
    <dbReference type="NCBI Taxonomy" id="2287"/>
    <lineage>
        <taxon>Archaea</taxon>
        <taxon>Thermoproteota</taxon>
        <taxon>Thermoprotei</taxon>
        <taxon>Sulfolobales</taxon>
        <taxon>Sulfolobaceae</taxon>
        <taxon>Saccharolobus</taxon>
    </lineage>
</organism>
<proteinExistence type="predicted"/>
<evidence type="ECO:0000313" key="3">
    <source>
        <dbReference type="EMBL" id="QPG50003.1"/>
    </source>
</evidence>
<dbReference type="AlphaFoldDB" id="A0A7S9IIX6"/>
<keyword evidence="1" id="KW-1133">Transmembrane helix</keyword>
<keyword evidence="1" id="KW-0812">Transmembrane</keyword>
<feature type="transmembrane region" description="Helical" evidence="1">
    <location>
        <begin position="52"/>
        <end position="74"/>
    </location>
</feature>